<dbReference type="EMBL" id="GIKN01007527">
    <property type="protein sequence ID" value="NIE49800.1"/>
    <property type="molecule type" value="Transcribed_RNA"/>
</dbReference>
<keyword evidence="1" id="KW-0812">Transmembrane</keyword>
<keyword evidence="1" id="KW-0472">Membrane</keyword>
<proteinExistence type="predicted"/>
<feature type="transmembrane region" description="Helical" evidence="1">
    <location>
        <begin position="51"/>
        <end position="76"/>
    </location>
</feature>
<name>A0A6G5AHY5_RHIMP</name>
<dbReference type="AlphaFoldDB" id="A0A6G5AHY5"/>
<evidence type="ECO:0000256" key="1">
    <source>
        <dbReference type="SAM" id="Phobius"/>
    </source>
</evidence>
<sequence>MYIDAFHYSRLHSKRKGVNFSTSMRLLERQSFGMMLTLREQQHISSRTDKYFYCTSPCANSIYFGVVILAFLFFAPTAFDARHFNLNVILNLLSAAGVIRTLVCNSLLSDNQGFFG</sequence>
<reference evidence="2" key="1">
    <citation type="submission" date="2020-03" db="EMBL/GenBank/DDBJ databases">
        <title>A transcriptome and proteome of the tick Rhipicephalus microplus shaped by the genetic composition of its hosts and developmental stage.</title>
        <authorList>
            <person name="Garcia G.R."/>
            <person name="Ribeiro J.M.C."/>
            <person name="Maruyama S.R."/>
            <person name="Gardinasse L.G."/>
            <person name="Nelson K."/>
            <person name="Ferreira B.R."/>
            <person name="Andrade T.G."/>
            <person name="Santos I.K.F.M."/>
        </authorList>
    </citation>
    <scope>NUCLEOTIDE SEQUENCE</scope>
    <source>
        <strain evidence="2">NSGR</strain>
        <tissue evidence="2">Salivary glands</tissue>
    </source>
</reference>
<organism evidence="2">
    <name type="scientific">Rhipicephalus microplus</name>
    <name type="common">Cattle tick</name>
    <name type="synonym">Boophilus microplus</name>
    <dbReference type="NCBI Taxonomy" id="6941"/>
    <lineage>
        <taxon>Eukaryota</taxon>
        <taxon>Metazoa</taxon>
        <taxon>Ecdysozoa</taxon>
        <taxon>Arthropoda</taxon>
        <taxon>Chelicerata</taxon>
        <taxon>Arachnida</taxon>
        <taxon>Acari</taxon>
        <taxon>Parasitiformes</taxon>
        <taxon>Ixodida</taxon>
        <taxon>Ixodoidea</taxon>
        <taxon>Ixodidae</taxon>
        <taxon>Rhipicephalinae</taxon>
        <taxon>Rhipicephalus</taxon>
        <taxon>Boophilus</taxon>
    </lineage>
</organism>
<keyword evidence="1" id="KW-1133">Transmembrane helix</keyword>
<accession>A0A6G5AHY5</accession>
<evidence type="ECO:0000313" key="2">
    <source>
        <dbReference type="EMBL" id="NIE49800.1"/>
    </source>
</evidence>
<protein>
    <submittedName>
        <fullName evidence="2">Uncharacterized protein</fullName>
    </submittedName>
</protein>